<gene>
    <name evidence="1" type="ORF">E0Y62_14170</name>
</gene>
<protein>
    <submittedName>
        <fullName evidence="1">Uncharacterized protein</fullName>
    </submittedName>
</protein>
<dbReference type="EMBL" id="SJTH01000016">
    <property type="protein sequence ID" value="TCJ03560.1"/>
    <property type="molecule type" value="Genomic_DNA"/>
</dbReference>
<reference evidence="1 2" key="1">
    <citation type="submission" date="2019-03" db="EMBL/GenBank/DDBJ databases">
        <authorList>
            <person name="Jensen L."/>
            <person name="Storgaard J."/>
            <person name="Sulaj E."/>
            <person name="Schramm A."/>
            <person name="Marshall I.P.G."/>
        </authorList>
    </citation>
    <scope>NUCLEOTIDE SEQUENCE [LARGE SCALE GENOMIC DNA]</scope>
    <source>
        <strain evidence="1 2">2017H2G3</strain>
    </source>
</reference>
<name>A0A4V2NUA2_9BACI</name>
<evidence type="ECO:0000313" key="1">
    <source>
        <dbReference type="EMBL" id="TCJ03560.1"/>
    </source>
</evidence>
<accession>A0A4V2NUA2</accession>
<proteinExistence type="predicted"/>
<dbReference type="AlphaFoldDB" id="A0A4V2NUA2"/>
<comment type="caution">
    <text evidence="1">The sequence shown here is derived from an EMBL/GenBank/DDBJ whole genome shotgun (WGS) entry which is preliminary data.</text>
</comment>
<keyword evidence="2" id="KW-1185">Reference proteome</keyword>
<organism evidence="1 2">
    <name type="scientific">Cytobacillus praedii</name>
    <dbReference type="NCBI Taxonomy" id="1742358"/>
    <lineage>
        <taxon>Bacteria</taxon>
        <taxon>Bacillati</taxon>
        <taxon>Bacillota</taxon>
        <taxon>Bacilli</taxon>
        <taxon>Bacillales</taxon>
        <taxon>Bacillaceae</taxon>
        <taxon>Cytobacillus</taxon>
    </lineage>
</organism>
<sequence length="67" mass="7902">MKLWRKNEHKPGHSIRSYTLWEAIDKRKPNEGIKIHTVQRDVYTSCAFQKRQKKTARSQAVPKGELP</sequence>
<evidence type="ECO:0000313" key="2">
    <source>
        <dbReference type="Proteomes" id="UP000293846"/>
    </source>
</evidence>
<dbReference type="Proteomes" id="UP000293846">
    <property type="component" value="Unassembled WGS sequence"/>
</dbReference>